<dbReference type="InterPro" id="IPR013321">
    <property type="entry name" value="Arc_rbn_hlx_hlx"/>
</dbReference>
<dbReference type="OrthoDB" id="5193907at2"/>
<dbReference type="SUPFAM" id="SSF47598">
    <property type="entry name" value="Ribbon-helix-helix"/>
    <property type="match status" value="1"/>
</dbReference>
<evidence type="ECO:0008006" key="4">
    <source>
        <dbReference type="Google" id="ProtNLM"/>
    </source>
</evidence>
<sequence>MDLAPYVDQLRRELAVAAGAGGEEARALAERLSAALEPAARLALLEALSAAADEITRDLAPGAVEVRLRGRDPDFVVTPPPGGGPYEESGPYEEESVPARPTVTPAPPDADEGGTSRISLRVPEHLKPRIEEAAGREGLSVNAWLVRAVAGALDAGDPGRRPGRPPQPQSGRRFSGWVR</sequence>
<dbReference type="AlphaFoldDB" id="A0A1I0BSW9"/>
<dbReference type="Proteomes" id="UP000199361">
    <property type="component" value="Unassembled WGS sequence"/>
</dbReference>
<feature type="region of interest" description="Disordered" evidence="1">
    <location>
        <begin position="151"/>
        <end position="179"/>
    </location>
</feature>
<dbReference type="RefSeq" id="WP_091077346.1">
    <property type="nucleotide sequence ID" value="NZ_FOHX01000002.1"/>
</dbReference>
<dbReference type="STRING" id="568860.SAMN05421811_10255"/>
<evidence type="ECO:0000313" key="3">
    <source>
        <dbReference type="Proteomes" id="UP000199361"/>
    </source>
</evidence>
<keyword evidence="3" id="KW-1185">Reference proteome</keyword>
<evidence type="ECO:0000313" key="2">
    <source>
        <dbReference type="EMBL" id="SET10147.1"/>
    </source>
</evidence>
<dbReference type="Gene3D" id="1.10.1220.10">
    <property type="entry name" value="Met repressor-like"/>
    <property type="match status" value="1"/>
</dbReference>
<reference evidence="2 3" key="1">
    <citation type="submission" date="2016-10" db="EMBL/GenBank/DDBJ databases">
        <authorList>
            <person name="de Groot N.N."/>
        </authorList>
    </citation>
    <scope>NUCLEOTIDE SEQUENCE [LARGE SCALE GENOMIC DNA]</scope>
    <source>
        <strain evidence="2 3">CGMCC 4.5598</strain>
    </source>
</reference>
<gene>
    <name evidence="2" type="ORF">SAMN05421811_10255</name>
</gene>
<dbReference type="EMBL" id="FOHX01000002">
    <property type="protein sequence ID" value="SET10147.1"/>
    <property type="molecule type" value="Genomic_DNA"/>
</dbReference>
<protein>
    <recommendedName>
        <fullName evidence="4">HicB family protein</fullName>
    </recommendedName>
</protein>
<evidence type="ECO:0000256" key="1">
    <source>
        <dbReference type="SAM" id="MobiDB-lite"/>
    </source>
</evidence>
<organism evidence="2 3">
    <name type="scientific">Nonomuraea wenchangensis</name>
    <dbReference type="NCBI Taxonomy" id="568860"/>
    <lineage>
        <taxon>Bacteria</taxon>
        <taxon>Bacillati</taxon>
        <taxon>Actinomycetota</taxon>
        <taxon>Actinomycetes</taxon>
        <taxon>Streptosporangiales</taxon>
        <taxon>Streptosporangiaceae</taxon>
        <taxon>Nonomuraea</taxon>
    </lineage>
</organism>
<dbReference type="GO" id="GO:0006355">
    <property type="term" value="P:regulation of DNA-templated transcription"/>
    <property type="evidence" value="ECO:0007669"/>
    <property type="project" value="InterPro"/>
</dbReference>
<feature type="region of interest" description="Disordered" evidence="1">
    <location>
        <begin position="72"/>
        <end position="123"/>
    </location>
</feature>
<proteinExistence type="predicted"/>
<name>A0A1I0BSW9_9ACTN</name>
<dbReference type="InterPro" id="IPR010985">
    <property type="entry name" value="Ribbon_hlx_hlx"/>
</dbReference>
<accession>A0A1I0BSW9</accession>